<keyword evidence="3" id="KW-1185">Reference proteome</keyword>
<evidence type="ECO:0008006" key="4">
    <source>
        <dbReference type="Google" id="ProtNLM"/>
    </source>
</evidence>
<dbReference type="EMBL" id="CP058607">
    <property type="protein sequence ID" value="QLG72586.1"/>
    <property type="molecule type" value="Genomic_DNA"/>
</dbReference>
<dbReference type="PANTHER" id="PTHR28142:SF1">
    <property type="entry name" value="MITOCHONDRIAL INNER MEMBRANE I-AAA PROTEASE SUPERCOMPLEX SUBUNIT MGR3-RELATED"/>
    <property type="match status" value="1"/>
</dbReference>
<dbReference type="RefSeq" id="XP_037144314.1">
    <property type="nucleotide sequence ID" value="XM_037288419.1"/>
</dbReference>
<dbReference type="GO" id="GO:0031942">
    <property type="term" value="C:i-AAA complex"/>
    <property type="evidence" value="ECO:0007669"/>
    <property type="project" value="TreeGrafter"/>
</dbReference>
<organism evidence="2 3">
    <name type="scientific">Zygotorulaspora mrakii</name>
    <name type="common">Zygosaccharomyces mrakii</name>
    <dbReference type="NCBI Taxonomy" id="42260"/>
    <lineage>
        <taxon>Eukaryota</taxon>
        <taxon>Fungi</taxon>
        <taxon>Dikarya</taxon>
        <taxon>Ascomycota</taxon>
        <taxon>Saccharomycotina</taxon>
        <taxon>Saccharomycetes</taxon>
        <taxon>Saccharomycetales</taxon>
        <taxon>Saccharomycetaceae</taxon>
        <taxon>Zygotorulaspora</taxon>
    </lineage>
</organism>
<reference evidence="2 3" key="1">
    <citation type="submission" date="2020-07" db="EMBL/GenBank/DDBJ databases">
        <title>The yeast mating-type switching endonuclease HO is a domesticated member of an unorthodox homing genetic element family.</title>
        <authorList>
            <person name="Coughlan A.Y."/>
            <person name="Lombardi L."/>
            <person name="Braun-Galleani S."/>
            <person name="Martos A.R."/>
            <person name="Galeote V."/>
            <person name="Bigey F."/>
            <person name="Dequin S."/>
            <person name="Byrne K.P."/>
            <person name="Wolfe K.H."/>
        </authorList>
    </citation>
    <scope>NUCLEOTIDE SEQUENCE [LARGE SCALE GENOMIC DNA]</scope>
    <source>
        <strain evidence="2 3">NRRL Y-6702</strain>
    </source>
</reference>
<keyword evidence="1" id="KW-1133">Transmembrane helix</keyword>
<feature type="transmembrane region" description="Helical" evidence="1">
    <location>
        <begin position="87"/>
        <end position="106"/>
    </location>
</feature>
<dbReference type="PANTHER" id="PTHR28142">
    <property type="entry name" value="MITOCHONDRIAL INNER MEMBRANE I-AAA PROTEASE SUPERCOMPLEX SUBUNIT MGR3-RELATED"/>
    <property type="match status" value="1"/>
</dbReference>
<dbReference type="KEGG" id="zmk:HG535_0D02940"/>
<evidence type="ECO:0000313" key="2">
    <source>
        <dbReference type="EMBL" id="QLG72586.1"/>
    </source>
</evidence>
<keyword evidence="1" id="KW-0472">Membrane</keyword>
<protein>
    <recommendedName>
        <fullName evidence="4">Mitochondrial inner membrane i-AAA protease supercomplex subunit MGR3</fullName>
    </recommendedName>
</protein>
<keyword evidence="1" id="KW-0812">Transmembrane</keyword>
<dbReference type="AlphaFoldDB" id="A0A7H9B2D0"/>
<dbReference type="GO" id="GO:0006515">
    <property type="term" value="P:protein quality control for misfolded or incompletely synthesized proteins"/>
    <property type="evidence" value="ECO:0007669"/>
    <property type="project" value="TreeGrafter"/>
</dbReference>
<accession>A0A7H9B2D0</accession>
<dbReference type="GeneID" id="59236310"/>
<evidence type="ECO:0000256" key="1">
    <source>
        <dbReference type="SAM" id="Phobius"/>
    </source>
</evidence>
<gene>
    <name evidence="2" type="ORF">HG535_0D02940</name>
</gene>
<proteinExistence type="predicted"/>
<dbReference type="GO" id="GO:0051787">
    <property type="term" value="F:misfolded protein binding"/>
    <property type="evidence" value="ECO:0007669"/>
    <property type="project" value="TreeGrafter"/>
</dbReference>
<evidence type="ECO:0000313" key="3">
    <source>
        <dbReference type="Proteomes" id="UP000509704"/>
    </source>
</evidence>
<name>A0A7H9B2D0_ZYGMR</name>
<dbReference type="CDD" id="cd24145">
    <property type="entry name" value="Mgr3-like"/>
    <property type="match status" value="1"/>
</dbReference>
<dbReference type="OrthoDB" id="10050400at2759"/>
<sequence>MTFQPWTNKSTMKKVSHRIREVTLPKIYPAVMFRLASRQPSIKQLRKALITVPFDSRRLLHHDAVLRNTSSLFQSQMRQKNDKLQKLVLSLVGLSAVSYGLWYYYWPHHTFPPSVAATLRKGIWAESDKQQYDYQKALKFYIEAIEECQKLSMDPITDEYTGIELKIAEMYEKLNLMEQANSVYLELLYRYFDALNTPGKVPEDKRPDMIRRDLRVLIKSLEVQSLDVNKDASITKRNLLAHLLLAQEEVLSRSPELKEFFESRKQKANNMFQGKAHDASDFKTFVNTDNIKFNDDGYMILDLKKNSSAWEPFKEEFFTARDLYTAFCLSAKDISAALSCKMTTVEWMVMADMPPGQILLSQANLGSLLYLQGEKFEAEIFKAEGKRKEIVADQGDQESDNLIKSLRYLRRNRDICLKMASKCYDSVVQFAKKNNKLRFNMKDQLDPSISQAIALSTYGLGVLNLHQGVLAEAEKLLKDSMAMAKEIDFDELLKEAQNELKKTAKLKLEKQSPALEINQ</sequence>
<dbReference type="Proteomes" id="UP000509704">
    <property type="component" value="Chromosome 4"/>
</dbReference>
<dbReference type="InterPro" id="IPR040201">
    <property type="entry name" value="Mrg3-like"/>
</dbReference>